<keyword evidence="2" id="KW-1185">Reference proteome</keyword>
<dbReference type="OrthoDB" id="6740956at2759"/>
<proteinExistence type="predicted"/>
<name>A0A9P0GDS3_9CUCU</name>
<dbReference type="Proteomes" id="UP001153636">
    <property type="component" value="Chromosome 6"/>
</dbReference>
<evidence type="ECO:0008006" key="3">
    <source>
        <dbReference type="Google" id="ProtNLM"/>
    </source>
</evidence>
<evidence type="ECO:0000313" key="1">
    <source>
        <dbReference type="EMBL" id="CAH1112040.1"/>
    </source>
</evidence>
<gene>
    <name evidence="1" type="ORF">PSYICH_LOCUS12616</name>
</gene>
<reference evidence="1" key="1">
    <citation type="submission" date="2022-01" db="EMBL/GenBank/DDBJ databases">
        <authorList>
            <person name="King R."/>
        </authorList>
    </citation>
    <scope>NUCLEOTIDE SEQUENCE</scope>
</reference>
<protein>
    <recommendedName>
        <fullName evidence="3">Endonuclease-reverse transcriptase</fullName>
    </recommendedName>
</protein>
<evidence type="ECO:0000313" key="2">
    <source>
        <dbReference type="Proteomes" id="UP001153636"/>
    </source>
</evidence>
<organism evidence="1 2">
    <name type="scientific">Psylliodes chrysocephalus</name>
    <dbReference type="NCBI Taxonomy" id="3402493"/>
    <lineage>
        <taxon>Eukaryota</taxon>
        <taxon>Metazoa</taxon>
        <taxon>Ecdysozoa</taxon>
        <taxon>Arthropoda</taxon>
        <taxon>Hexapoda</taxon>
        <taxon>Insecta</taxon>
        <taxon>Pterygota</taxon>
        <taxon>Neoptera</taxon>
        <taxon>Endopterygota</taxon>
        <taxon>Coleoptera</taxon>
        <taxon>Polyphaga</taxon>
        <taxon>Cucujiformia</taxon>
        <taxon>Chrysomeloidea</taxon>
        <taxon>Chrysomelidae</taxon>
        <taxon>Galerucinae</taxon>
        <taxon>Alticini</taxon>
        <taxon>Psylliodes</taxon>
    </lineage>
</organism>
<sequence>MKYLRAILGITRSDKIRNEYIRAELEIEPLVKSIEINQLRLFGHLIRMQNKQEAKIIWQTRICEKRLRGRPKKTWDDAVAEILKEHGLNWQEGKIKARNKHEWSKFEHN</sequence>
<dbReference type="EMBL" id="OV651818">
    <property type="protein sequence ID" value="CAH1112040.1"/>
    <property type="molecule type" value="Genomic_DNA"/>
</dbReference>
<accession>A0A9P0GDS3</accession>
<dbReference type="AlphaFoldDB" id="A0A9P0GDS3"/>